<feature type="region of interest" description="Disordered" evidence="1">
    <location>
        <begin position="1"/>
        <end position="42"/>
    </location>
</feature>
<dbReference type="PANTHER" id="PTHR28069">
    <property type="entry name" value="GH20023P"/>
    <property type="match status" value="1"/>
</dbReference>
<feature type="domain" description="Mitochondrial splicing suppressor 51 zinc-finger" evidence="2">
    <location>
        <begin position="111"/>
        <end position="194"/>
    </location>
</feature>
<gene>
    <name evidence="4" type="ORF">FFLO_04817</name>
</gene>
<dbReference type="Pfam" id="PF13824">
    <property type="entry name" value="zf-Mss51"/>
    <property type="match status" value="1"/>
</dbReference>
<reference evidence="4" key="1">
    <citation type="submission" date="2020-04" db="EMBL/GenBank/DDBJ databases">
        <title>Analysis of mating type loci in Filobasidium floriforme.</title>
        <authorList>
            <person name="Nowrousian M."/>
        </authorList>
    </citation>
    <scope>NUCLEOTIDE SEQUENCE</scope>
    <source>
        <strain evidence="4">CBS 6242</strain>
    </source>
</reference>
<feature type="compositionally biased region" description="Low complexity" evidence="1">
    <location>
        <begin position="131"/>
        <end position="147"/>
    </location>
</feature>
<feature type="compositionally biased region" description="Low complexity" evidence="1">
    <location>
        <begin position="356"/>
        <end position="370"/>
    </location>
</feature>
<evidence type="ECO:0000259" key="2">
    <source>
        <dbReference type="Pfam" id="PF13824"/>
    </source>
</evidence>
<feature type="region of interest" description="Disordered" evidence="1">
    <location>
        <begin position="350"/>
        <end position="398"/>
    </location>
</feature>
<evidence type="ECO:0000313" key="4">
    <source>
        <dbReference type="EMBL" id="KAG7530775.1"/>
    </source>
</evidence>
<dbReference type="Proteomes" id="UP000812966">
    <property type="component" value="Unassembled WGS sequence"/>
</dbReference>
<keyword evidence="5" id="KW-1185">Reference proteome</keyword>
<feature type="compositionally biased region" description="Low complexity" evidence="1">
    <location>
        <begin position="7"/>
        <end position="36"/>
    </location>
</feature>
<feature type="region of interest" description="Disordered" evidence="1">
    <location>
        <begin position="64"/>
        <end position="83"/>
    </location>
</feature>
<comment type="caution">
    <text evidence="4">The sequence shown here is derived from an EMBL/GenBank/DDBJ whole genome shotgun (WGS) entry which is preliminary data.</text>
</comment>
<feature type="domain" description="Mitochondrial splicing suppressor 51-like C-terminal" evidence="3">
    <location>
        <begin position="294"/>
        <end position="530"/>
    </location>
</feature>
<feature type="compositionally biased region" description="Pro residues" evidence="1">
    <location>
        <begin position="69"/>
        <end position="79"/>
    </location>
</feature>
<evidence type="ECO:0008006" key="6">
    <source>
        <dbReference type="Google" id="ProtNLM"/>
    </source>
</evidence>
<dbReference type="Pfam" id="PF20179">
    <property type="entry name" value="MSS51_C"/>
    <property type="match status" value="1"/>
</dbReference>
<dbReference type="EMBL" id="JABELV010000109">
    <property type="protein sequence ID" value="KAG7530775.1"/>
    <property type="molecule type" value="Genomic_DNA"/>
</dbReference>
<protein>
    <recommendedName>
        <fullName evidence="6">Zinc-finger of mitochondrial splicing suppressor 51-domain-containing protein</fullName>
    </recommendedName>
</protein>
<name>A0A8K0NNW0_9TREE</name>
<evidence type="ECO:0000313" key="5">
    <source>
        <dbReference type="Proteomes" id="UP000812966"/>
    </source>
</evidence>
<evidence type="ECO:0000256" key="1">
    <source>
        <dbReference type="SAM" id="MobiDB-lite"/>
    </source>
</evidence>
<dbReference type="PANTHER" id="PTHR28069:SF1">
    <property type="entry name" value="PROTEIN MSS51, MITOCHONDRIAL"/>
    <property type="match status" value="1"/>
</dbReference>
<feature type="region of interest" description="Disordered" evidence="1">
    <location>
        <begin position="119"/>
        <end position="149"/>
    </location>
</feature>
<dbReference type="InterPro" id="IPR032717">
    <property type="entry name" value="Mss51_Znf"/>
</dbReference>
<evidence type="ECO:0000259" key="3">
    <source>
        <dbReference type="Pfam" id="PF20179"/>
    </source>
</evidence>
<organism evidence="4 5">
    <name type="scientific">Filobasidium floriforme</name>
    <dbReference type="NCBI Taxonomy" id="5210"/>
    <lineage>
        <taxon>Eukaryota</taxon>
        <taxon>Fungi</taxon>
        <taxon>Dikarya</taxon>
        <taxon>Basidiomycota</taxon>
        <taxon>Agaricomycotina</taxon>
        <taxon>Tremellomycetes</taxon>
        <taxon>Filobasidiales</taxon>
        <taxon>Filobasidiaceae</taxon>
        <taxon>Filobasidium</taxon>
    </lineage>
</organism>
<dbReference type="InterPro" id="IPR046824">
    <property type="entry name" value="Mss51-like_C"/>
</dbReference>
<sequence length="561" mass="61860">MQSNNLARTVSRSIVRRSTASRAHSTSSARTIASSSGLLVPGTRRQQTVLRTGSQQHRTFFNIFRSSDRPPPPPPPPQPLFSQDDLFHVLDQSPVIQLQRRAKTIKSLAPCPTCLEHAHAHSPNQAEGQAETSTPGSSTTTTESPTPRINKVDYSCSECGFPTHCSEGHYLEGREAHDEYCSRLREINEDEHDLRSGRLISEFELPGEQDYETSPALSNWDTLLYTRNFSSTNSERAKRHVSKLLTYPMTMASVMHRLGPYAGSRGGLDGRLTAEGSRSMAALHTSLHPPMGSNPTANGRNTQTPIRIFVLGARAESALPPHVYEQVCHLFPYTQFHFYFVGPQAALPTRPLPPRDGTTASDAKAAATSDSEGKRVYDEKTPSQNSESEGRGRSESVGYGVPAYTVPVSSTLTLTTLQSSYESVHEQFGPFDPYTDVFFAFCPGFGFPSPTAGRDAVNPDGSQVVQAQVEWKETLQQVLTTKCPLFVTGFSPRDVERDVNSLDSVDGVKGEYDILLRPGENPFGSLKWEAGDFDPRVMVRVNWGVWAMRGKSYDVDQSKIE</sequence>
<accession>A0A8K0NNW0</accession>
<dbReference type="AlphaFoldDB" id="A0A8K0NNW0"/>
<proteinExistence type="predicted"/>
<feature type="compositionally biased region" description="Basic and acidic residues" evidence="1">
    <location>
        <begin position="371"/>
        <end position="381"/>
    </location>
</feature>